<proteinExistence type="predicted"/>
<dbReference type="KEGG" id="vg:26628669"/>
<sequence length="104" mass="12132">MMLSHDELSKQINQREQIARKVLSEHYNGECEKEFTHAVENGAFFPIKIKVPIHISDCDKKGSGFIRAFFEQYGYRNLRTCYESGGYVSVEIYKNGTNISRNYR</sequence>
<dbReference type="GeneID" id="26628669"/>
<organism evidence="1 2">
    <name type="scientific">Vibrio phage ValKK3</name>
    <dbReference type="NCBI Taxonomy" id="1610855"/>
    <lineage>
        <taxon>Viruses</taxon>
        <taxon>Duplodnaviria</taxon>
        <taxon>Heunggongvirae</taxon>
        <taxon>Uroviricota</taxon>
        <taxon>Caudoviricetes</taxon>
        <taxon>Pantevenvirales</taxon>
        <taxon>Straboviridae</taxon>
        <taxon>Schizotequatrovirus</taxon>
        <taxon>Schizotequatrovirus valkk3</taxon>
    </lineage>
</organism>
<accession>A0A0D4DB33</accession>
<dbReference type="Proteomes" id="UP000202888">
    <property type="component" value="Segment"/>
</dbReference>
<reference evidence="1 2" key="1">
    <citation type="journal article" date="2016" name="Genom Data">
        <title>Complete genome sequence of a giant Vibrio phage ValKK3 infecting Vibrio alginolyticus.</title>
        <authorList>
            <person name="Lal T.M."/>
            <person name="Sano M."/>
            <person name="Hatai K."/>
            <person name="Ransangan J."/>
        </authorList>
    </citation>
    <scope>NUCLEOTIDE SEQUENCE [LARGE SCALE GENOMIC DNA]</scope>
</reference>
<protein>
    <submittedName>
        <fullName evidence="1">Uncharacterized protein</fullName>
    </submittedName>
</protein>
<dbReference type="OrthoDB" id="25943at10239"/>
<keyword evidence="2" id="KW-1185">Reference proteome</keyword>
<dbReference type="EMBL" id="KP671755">
    <property type="protein sequence ID" value="AJT61184.1"/>
    <property type="molecule type" value="Genomic_DNA"/>
</dbReference>
<dbReference type="RefSeq" id="YP_009201446.1">
    <property type="nucleotide sequence ID" value="NC_028829.1"/>
</dbReference>
<evidence type="ECO:0000313" key="2">
    <source>
        <dbReference type="Proteomes" id="UP000202888"/>
    </source>
</evidence>
<name>A0A0D4DB33_9CAUD</name>
<evidence type="ECO:0000313" key="1">
    <source>
        <dbReference type="EMBL" id="AJT61184.1"/>
    </source>
</evidence>